<reference evidence="6" key="1">
    <citation type="journal article" date="2020" name="PLoS Negl. Trop. Dis.">
        <title>High-quality nuclear genome for Sarcoptes scabiei-A critical resource for a neglected parasite.</title>
        <authorList>
            <person name="Korhonen P.K."/>
            <person name="Gasser R.B."/>
            <person name="Ma G."/>
            <person name="Wang T."/>
            <person name="Stroehlein A.J."/>
            <person name="Young N.D."/>
            <person name="Ang C.S."/>
            <person name="Fernando D.D."/>
            <person name="Lu H.C."/>
            <person name="Taylor S."/>
            <person name="Reynolds S.L."/>
            <person name="Mofiz E."/>
            <person name="Najaraj S.H."/>
            <person name="Gowda H."/>
            <person name="Madugundu A."/>
            <person name="Renuse S."/>
            <person name="Holt D."/>
            <person name="Pandey A."/>
            <person name="Papenfuss A.T."/>
            <person name="Fischer K."/>
        </authorList>
    </citation>
    <scope>NUCLEOTIDE SEQUENCE [LARGE SCALE GENOMIC DNA]</scope>
</reference>
<accession>A0A834RBU1</accession>
<dbReference type="Pfam" id="PF10937">
    <property type="entry name" value="Kgd4-YMR31"/>
    <property type="match status" value="1"/>
</dbReference>
<proteinExistence type="inferred from homology"/>
<reference evidence="4" key="2">
    <citation type="submission" date="2020-01" db="EMBL/GenBank/DDBJ databases">
        <authorList>
            <person name="Korhonen P.K.K."/>
            <person name="Guangxu M.G."/>
            <person name="Wang T.W."/>
            <person name="Stroehlein A.J.S."/>
            <person name="Young N.D."/>
            <person name="Ang C.-S.A."/>
            <person name="Fernando D.W.F."/>
            <person name="Lu H.L."/>
            <person name="Taylor S.T."/>
            <person name="Ehtesham M.E.M."/>
            <person name="Najaraj S.H.N."/>
            <person name="Harsha G.H.G."/>
            <person name="Madugundu A.M."/>
            <person name="Renuse S.R."/>
            <person name="Holt D.H."/>
            <person name="Pandey A.P."/>
            <person name="Papenfuss A.P."/>
            <person name="Gasser R.B.G."/>
            <person name="Fischer K.F."/>
        </authorList>
    </citation>
    <scope>NUCLEOTIDE SEQUENCE</scope>
    <source>
        <strain evidence="4">SSS_KF_BRIS2020</strain>
    </source>
</reference>
<comment type="similarity">
    <text evidence="3">Belongs to the alpha-ketoglutarate dehydrogenase component 4 family.</text>
</comment>
<dbReference type="InterPro" id="IPR020373">
    <property type="entry name" value="Kgd4/YMR-31"/>
</dbReference>
<dbReference type="EnsemblMetazoa" id="SSS_7118s_mrna">
    <property type="protein sequence ID" value="KAF7492787.1"/>
    <property type="gene ID" value="SSS_7118"/>
</dbReference>
<keyword evidence="6" id="KW-1185">Reference proteome</keyword>
<evidence type="ECO:0000256" key="3">
    <source>
        <dbReference type="ARBA" id="ARBA00043970"/>
    </source>
</evidence>
<evidence type="ECO:0000313" key="6">
    <source>
        <dbReference type="Proteomes" id="UP000070412"/>
    </source>
</evidence>
<protein>
    <submittedName>
        <fullName evidence="4 5">Uncharacterized protein</fullName>
    </submittedName>
</protein>
<dbReference type="Proteomes" id="UP000070412">
    <property type="component" value="Unassembled WGS sequence"/>
</dbReference>
<reference evidence="5" key="3">
    <citation type="submission" date="2022-06" db="UniProtKB">
        <authorList>
            <consortium name="EnsemblMetazoa"/>
        </authorList>
    </citation>
    <scope>IDENTIFICATION</scope>
</reference>
<dbReference type="EMBL" id="WVUK01000056">
    <property type="protein sequence ID" value="KAF7492787.1"/>
    <property type="molecule type" value="Genomic_DNA"/>
</dbReference>
<evidence type="ECO:0000256" key="2">
    <source>
        <dbReference type="ARBA" id="ARBA00023128"/>
    </source>
</evidence>
<gene>
    <name evidence="4" type="ORF">SSS_7118</name>
</gene>
<comment type="subcellular location">
    <subcellularLocation>
        <location evidence="1">Mitochondrion</location>
    </subcellularLocation>
</comment>
<organism evidence="4">
    <name type="scientific">Sarcoptes scabiei</name>
    <name type="common">Itch mite</name>
    <name type="synonym">Acarus scabiei</name>
    <dbReference type="NCBI Taxonomy" id="52283"/>
    <lineage>
        <taxon>Eukaryota</taxon>
        <taxon>Metazoa</taxon>
        <taxon>Ecdysozoa</taxon>
        <taxon>Arthropoda</taxon>
        <taxon>Chelicerata</taxon>
        <taxon>Arachnida</taxon>
        <taxon>Acari</taxon>
        <taxon>Acariformes</taxon>
        <taxon>Sarcoptiformes</taxon>
        <taxon>Astigmata</taxon>
        <taxon>Psoroptidia</taxon>
        <taxon>Sarcoptoidea</taxon>
        <taxon>Sarcoptidae</taxon>
        <taxon>Sarcoptinae</taxon>
        <taxon>Sarcoptes</taxon>
    </lineage>
</organism>
<dbReference type="GO" id="GO:0005739">
    <property type="term" value="C:mitochondrion"/>
    <property type="evidence" value="ECO:0007669"/>
    <property type="project" value="UniProtKB-SubCell"/>
</dbReference>
<dbReference type="OrthoDB" id="2116030at2759"/>
<evidence type="ECO:0000313" key="5">
    <source>
        <dbReference type="EnsemblMetazoa" id="KAF7492787.1"/>
    </source>
</evidence>
<sequence>MMMNQIANKAWKVIKPHVPLIQFKKGDRLSQAGSQRSHLDGQNTVKIADDIDLPLKYRRKPMTELEMQMIETGGVPL</sequence>
<evidence type="ECO:0000256" key="1">
    <source>
        <dbReference type="ARBA" id="ARBA00004173"/>
    </source>
</evidence>
<evidence type="ECO:0000313" key="4">
    <source>
        <dbReference type="EMBL" id="KAF7492787.1"/>
    </source>
</evidence>
<keyword evidence="2" id="KW-0496">Mitochondrion</keyword>
<name>A0A834RBU1_SARSC</name>
<dbReference type="AlphaFoldDB" id="A0A834RBU1"/>
<dbReference type="GO" id="GO:0006103">
    <property type="term" value="P:2-oxoglutarate metabolic process"/>
    <property type="evidence" value="ECO:0007669"/>
    <property type="project" value="InterPro"/>
</dbReference>